<feature type="compositionally biased region" description="Polar residues" evidence="1">
    <location>
        <begin position="1"/>
        <end position="13"/>
    </location>
</feature>
<feature type="compositionally biased region" description="Basic and acidic residues" evidence="1">
    <location>
        <begin position="26"/>
        <end position="58"/>
    </location>
</feature>
<feature type="compositionally biased region" description="Basic and acidic residues" evidence="1">
    <location>
        <begin position="289"/>
        <end position="299"/>
    </location>
</feature>
<accession>A0A2N5UPQ8</accession>
<proteinExistence type="predicted"/>
<sequence length="436" mass="48787">MKTFSKQSGSRNKYPQAKNHKQCFRVFEDAQRAEGGRHSDGDDDKVSHSGDTDNERRIAQELSRTVRPSCIRSPRRLLSVSPLEILAKAVATRLQWLTTCHADAPAPLASQKPSPVKVLHTANQPQTDPLPAKKVVEKDAFAAATALPHLQSLLQHLLGIRLLPIPILAALGCCPSADGEPRQIPAILNQTPCLVGLEDLKLELRSILFRSINQREGNLISRSLALLSNPLTCGFDGFITIKLNGLVHNTEKVALKEMCCQLFLSLAFAKDSDRRRRLNKVNQDLDFRPKDSADKSKYNEDDEDEDGTFQHGGAGWTAALDQQPKFTNYGKILKNLLDVLEPALSLPSEHERNTQQRKKTSSGKAVVIIVEEFDLFSDLDCQSFIYCLLKDIKKVDPKLHWLKQRRSTDLHLCGFTGSRHCHGFCWQFDVPSNETL</sequence>
<dbReference type="Proteomes" id="UP000235388">
    <property type="component" value="Unassembled WGS sequence"/>
</dbReference>
<dbReference type="EMBL" id="PGCJ01000192">
    <property type="protein sequence ID" value="PLW39637.1"/>
    <property type="molecule type" value="Genomic_DNA"/>
</dbReference>
<dbReference type="AlphaFoldDB" id="A0A2N5UPQ8"/>
<dbReference type="GO" id="GO:0003688">
    <property type="term" value="F:DNA replication origin binding"/>
    <property type="evidence" value="ECO:0007669"/>
    <property type="project" value="TreeGrafter"/>
</dbReference>
<reference evidence="2 3" key="1">
    <citation type="submission" date="2017-11" db="EMBL/GenBank/DDBJ databases">
        <title>De novo assembly and phasing of dikaryotic genomes from two isolates of Puccinia coronata f. sp. avenae, the causal agent of oat crown rust.</title>
        <authorList>
            <person name="Miller M.E."/>
            <person name="Zhang Y."/>
            <person name="Omidvar V."/>
            <person name="Sperschneider J."/>
            <person name="Schwessinger B."/>
            <person name="Raley C."/>
            <person name="Palmer J.M."/>
            <person name="Garnica D."/>
            <person name="Upadhyaya N."/>
            <person name="Rathjen J."/>
            <person name="Taylor J.M."/>
            <person name="Park R.F."/>
            <person name="Dodds P.N."/>
            <person name="Hirsch C.D."/>
            <person name="Kianian S.F."/>
            <person name="Figueroa M."/>
        </authorList>
    </citation>
    <scope>NUCLEOTIDE SEQUENCE [LARGE SCALE GENOMIC DNA]</scope>
    <source>
        <strain evidence="2">12NC29</strain>
    </source>
</reference>
<feature type="region of interest" description="Disordered" evidence="1">
    <location>
        <begin position="1"/>
        <end position="58"/>
    </location>
</feature>
<feature type="region of interest" description="Disordered" evidence="1">
    <location>
        <begin position="289"/>
        <end position="309"/>
    </location>
</feature>
<evidence type="ECO:0000256" key="1">
    <source>
        <dbReference type="SAM" id="MobiDB-lite"/>
    </source>
</evidence>
<dbReference type="PANTHER" id="PTHR12087:SF0">
    <property type="entry name" value="ORIGIN RECOGNITION COMPLEX SUBUNIT 4"/>
    <property type="match status" value="1"/>
</dbReference>
<dbReference type="PANTHER" id="PTHR12087">
    <property type="entry name" value="ORIGIN RECOGNITION COMPLEX SUBUNIT 4"/>
    <property type="match status" value="1"/>
</dbReference>
<evidence type="ECO:0000313" key="3">
    <source>
        <dbReference type="Proteomes" id="UP000235388"/>
    </source>
</evidence>
<name>A0A2N5UPQ8_9BASI</name>
<dbReference type="STRING" id="200324.A0A2N5UPQ8"/>
<dbReference type="OrthoDB" id="343623at2759"/>
<dbReference type="GO" id="GO:0006270">
    <property type="term" value="P:DNA replication initiation"/>
    <property type="evidence" value="ECO:0007669"/>
    <property type="project" value="TreeGrafter"/>
</dbReference>
<dbReference type="GO" id="GO:0005664">
    <property type="term" value="C:nuclear origin of replication recognition complex"/>
    <property type="evidence" value="ECO:0007669"/>
    <property type="project" value="TreeGrafter"/>
</dbReference>
<protein>
    <submittedName>
        <fullName evidence="2">Uncharacterized protein</fullName>
    </submittedName>
</protein>
<gene>
    <name evidence="2" type="ORF">PCANC_19376</name>
</gene>
<organism evidence="2 3">
    <name type="scientific">Puccinia coronata f. sp. avenae</name>
    <dbReference type="NCBI Taxonomy" id="200324"/>
    <lineage>
        <taxon>Eukaryota</taxon>
        <taxon>Fungi</taxon>
        <taxon>Dikarya</taxon>
        <taxon>Basidiomycota</taxon>
        <taxon>Pucciniomycotina</taxon>
        <taxon>Pucciniomycetes</taxon>
        <taxon>Pucciniales</taxon>
        <taxon>Pucciniaceae</taxon>
        <taxon>Puccinia</taxon>
    </lineage>
</organism>
<dbReference type="InterPro" id="IPR016527">
    <property type="entry name" value="ORC4"/>
</dbReference>
<keyword evidence="3" id="KW-1185">Reference proteome</keyword>
<evidence type="ECO:0000313" key="2">
    <source>
        <dbReference type="EMBL" id="PLW39637.1"/>
    </source>
</evidence>
<comment type="caution">
    <text evidence="2">The sequence shown here is derived from an EMBL/GenBank/DDBJ whole genome shotgun (WGS) entry which is preliminary data.</text>
</comment>